<dbReference type="EMBL" id="JADCKB010000002">
    <property type="protein sequence ID" value="MBE5039215.1"/>
    <property type="molecule type" value="Genomic_DNA"/>
</dbReference>
<accession>A0A9D5M249</accession>
<dbReference type="Gene3D" id="3.30.420.150">
    <property type="entry name" value="Exopolyphosphatase. Domain 2"/>
    <property type="match status" value="1"/>
</dbReference>
<dbReference type="InterPro" id="IPR050273">
    <property type="entry name" value="GppA/Ppx_hydrolase"/>
</dbReference>
<comment type="caution">
    <text evidence="3">The sequence shown here is derived from an EMBL/GenBank/DDBJ whole genome shotgun (WGS) entry which is preliminary data.</text>
</comment>
<evidence type="ECO:0000313" key="4">
    <source>
        <dbReference type="Proteomes" id="UP000806542"/>
    </source>
</evidence>
<dbReference type="RefSeq" id="WP_226391778.1">
    <property type="nucleotide sequence ID" value="NZ_JADCKB010000002.1"/>
</dbReference>
<gene>
    <name evidence="3" type="ORF">INF28_01860</name>
</gene>
<dbReference type="PANTHER" id="PTHR30005:SF0">
    <property type="entry name" value="RETROGRADE REGULATION PROTEIN 2"/>
    <property type="match status" value="1"/>
</dbReference>
<sequence>MRFALIDLGSNSARMTIAEINGNTATTLLKRREMTRLRQGMEEDMRLKERPMERTLQALRAFATEAKEQNAVILAAATAAVRSAANGREFCDRVLAETGIQLHIISGQKEAELDFLGIMQTLPEIENGLIVDTGGGSTELILFENRTLQEKISLPLGAASLYEQANTLKKAEETVRQGLLQVPFLDRAAKKPLIGIGGSVCCLWTAEQYFTGAQTELGGASLSPARAELLYQKLADMSPAERIHAGIEPGRSETVCFGILPCLTLLRQLSPPALSLSSSGLREGMLFTILQHGIKNFKKNLELF</sequence>
<dbReference type="Pfam" id="PF02541">
    <property type="entry name" value="Ppx-GppA"/>
    <property type="match status" value="1"/>
</dbReference>
<keyword evidence="4" id="KW-1185">Reference proteome</keyword>
<protein>
    <recommendedName>
        <fullName evidence="2">Ppx/GppA phosphatase N-terminal domain-containing protein</fullName>
    </recommendedName>
</protein>
<organism evidence="3 4">
    <name type="scientific">Ructibacterium gallinarum</name>
    <dbReference type="NCBI Taxonomy" id="2779355"/>
    <lineage>
        <taxon>Bacteria</taxon>
        <taxon>Bacillati</taxon>
        <taxon>Bacillota</taxon>
        <taxon>Clostridia</taxon>
        <taxon>Eubacteriales</taxon>
        <taxon>Oscillospiraceae</taxon>
        <taxon>Ructibacterium</taxon>
    </lineage>
</organism>
<reference evidence="3" key="1">
    <citation type="submission" date="2020-10" db="EMBL/GenBank/DDBJ databases">
        <title>ChiBAC.</title>
        <authorList>
            <person name="Zenner C."/>
            <person name="Hitch T.C.A."/>
            <person name="Clavel T."/>
        </authorList>
    </citation>
    <scope>NUCLEOTIDE SEQUENCE</scope>
    <source>
        <strain evidence="3">DSM 107454</strain>
    </source>
</reference>
<dbReference type="PANTHER" id="PTHR30005">
    <property type="entry name" value="EXOPOLYPHOSPHATASE"/>
    <property type="match status" value="1"/>
</dbReference>
<dbReference type="AlphaFoldDB" id="A0A9D5M249"/>
<evidence type="ECO:0000313" key="3">
    <source>
        <dbReference type="EMBL" id="MBE5039215.1"/>
    </source>
</evidence>
<name>A0A9D5M249_9FIRM</name>
<proteinExistence type="inferred from homology"/>
<dbReference type="SUPFAM" id="SSF53067">
    <property type="entry name" value="Actin-like ATPase domain"/>
    <property type="match status" value="2"/>
</dbReference>
<dbReference type="InterPro" id="IPR003695">
    <property type="entry name" value="Ppx_GppA_N"/>
</dbReference>
<evidence type="ECO:0000256" key="1">
    <source>
        <dbReference type="ARBA" id="ARBA00007125"/>
    </source>
</evidence>
<dbReference type="Gene3D" id="3.30.420.40">
    <property type="match status" value="1"/>
</dbReference>
<dbReference type="InterPro" id="IPR043129">
    <property type="entry name" value="ATPase_NBD"/>
</dbReference>
<comment type="similarity">
    <text evidence="1">Belongs to the GppA/Ppx family.</text>
</comment>
<dbReference type="Proteomes" id="UP000806542">
    <property type="component" value="Unassembled WGS sequence"/>
</dbReference>
<evidence type="ECO:0000259" key="2">
    <source>
        <dbReference type="Pfam" id="PF02541"/>
    </source>
</evidence>
<feature type="domain" description="Ppx/GppA phosphatase N-terminal" evidence="2">
    <location>
        <begin position="17"/>
        <end position="291"/>
    </location>
</feature>